<protein>
    <submittedName>
        <fullName evidence="1">Uncharacterized protein</fullName>
    </submittedName>
</protein>
<dbReference type="EMBL" id="LN890280">
    <property type="protein sequence ID" value="CUR52180.1"/>
    <property type="molecule type" value="Genomic_DNA"/>
</dbReference>
<dbReference type="Proteomes" id="UP000196239">
    <property type="component" value="Chromosome 1"/>
</dbReference>
<proteinExistence type="predicted"/>
<gene>
    <name evidence="1" type="ORF">NDEV_1415</name>
</gene>
<keyword evidence="2" id="KW-1185">Reference proteome</keyword>
<dbReference type="KEGG" id="ndv:NDEV_1415"/>
<evidence type="ECO:0000313" key="1">
    <source>
        <dbReference type="EMBL" id="CUR52180.1"/>
    </source>
</evidence>
<organism evidence="1 2">
    <name type="scientific">Nitrosotalea devaniterrae</name>
    <dbReference type="NCBI Taxonomy" id="1078905"/>
    <lineage>
        <taxon>Archaea</taxon>
        <taxon>Nitrososphaerota</taxon>
        <taxon>Nitrososphaeria</taxon>
        <taxon>Nitrosotaleales</taxon>
        <taxon>Nitrosotaleaceae</taxon>
        <taxon>Nitrosotalea</taxon>
    </lineage>
</organism>
<name>A0A128A4A8_9ARCH</name>
<sequence length="76" mass="9044">MMSMNEEAFEEVWVSSNYETVFCTSDEKEQYLRFLSSKREIPRGMSIVLINKKLNKRYTKDEIMNATPEQLRGMIK</sequence>
<reference evidence="2" key="1">
    <citation type="submission" date="2015-10" db="EMBL/GenBank/DDBJ databases">
        <authorList>
            <person name="Lehtovirta-Morley L.E."/>
            <person name="Vieille C."/>
        </authorList>
    </citation>
    <scope>NUCLEOTIDE SEQUENCE [LARGE SCALE GENOMIC DNA]</scope>
</reference>
<dbReference type="AlphaFoldDB" id="A0A128A4A8"/>
<accession>A0A128A4A8</accession>
<evidence type="ECO:0000313" key="2">
    <source>
        <dbReference type="Proteomes" id="UP000196239"/>
    </source>
</evidence>